<reference evidence="5" key="2">
    <citation type="submission" date="2022-01" db="EMBL/GenBank/DDBJ databases">
        <authorList>
            <person name="Yamashiro T."/>
            <person name="Shiraishi A."/>
            <person name="Satake H."/>
            <person name="Nakayama K."/>
        </authorList>
    </citation>
    <scope>NUCLEOTIDE SEQUENCE</scope>
</reference>
<evidence type="ECO:0000313" key="5">
    <source>
        <dbReference type="EMBL" id="GJS56984.1"/>
    </source>
</evidence>
<evidence type="ECO:0000256" key="2">
    <source>
        <dbReference type="SAM" id="Coils"/>
    </source>
</evidence>
<dbReference type="Pfam" id="PF00098">
    <property type="entry name" value="zf-CCHC"/>
    <property type="match status" value="1"/>
</dbReference>
<keyword evidence="1" id="KW-0479">Metal-binding</keyword>
<dbReference type="PROSITE" id="PS50158">
    <property type="entry name" value="ZF_CCHC"/>
    <property type="match status" value="1"/>
</dbReference>
<proteinExistence type="predicted"/>
<feature type="coiled-coil region" evidence="2">
    <location>
        <begin position="206"/>
        <end position="233"/>
    </location>
</feature>
<keyword evidence="6" id="KW-1185">Reference proteome</keyword>
<feature type="compositionally biased region" description="Polar residues" evidence="3">
    <location>
        <begin position="371"/>
        <end position="382"/>
    </location>
</feature>
<protein>
    <submittedName>
        <fullName evidence="5">Ribonuclease H-like domain-containing protein</fullName>
    </submittedName>
</protein>
<dbReference type="InterPro" id="IPR054722">
    <property type="entry name" value="PolX-like_BBD"/>
</dbReference>
<name>A0ABQ4WVQ7_9ASTR</name>
<sequence length="632" mass="71710">MAFVSLSNNNSGSNDIEEIDLRWQMAMLTMRAIRFLKNTGRRLTVNSNKNIGFEKSKMKCYNCHKRGHFARECRAPRNQDYKNKESTRRTVYVETSTSTALVSCDGLGGYDWSDQAEEGPNYALMAYSSSSSDSEVSNNSNCSKSCLKTIETLKSQYDQLHKDFKKSELMVLAYKSGLESVEEKLEVYKANESIYSQDIKVLKFEIECKDIAIRELRKKLEIAQKEKDGIQFNVDKFENASKSLNKLIESQIVDNCKKGLGYNAVPPPYTGNFMPPTPDLSFTGLDEFVNKPVVENRKSDEEVSKVVRKSNDSPIIEDWVSDSEEENVSQTKTEKKTVKPSIAKIEFVKPKQQEKTARKTVKQVEKHRQNTHSPRGNQRNWNNMMSQRLGSNFEMFNKACYVCGSFDHLQVDCNYHHKQFQKQRMVKPVWNNAQRVNHQNFAKKTHPCAKKNMVPRAVLMKSGLVSINTARQVNAAHTKTTVNAARPMSYLSKKAHSTVKRPIHKNTTFKNTTFKNSNFNQRVNTVKDKNVNTVRPKAVVNAARPKAVVNVVKGNNVNAVKALACWVWKPKTKVLDHGNPQMDLQDKGVIDSGCSRHMTGNMSYLTDYEEIDGGYVAFGGNPKGRKITGKDV</sequence>
<dbReference type="Pfam" id="PF22936">
    <property type="entry name" value="Pol_BBD"/>
    <property type="match status" value="1"/>
</dbReference>
<reference evidence="5" key="1">
    <citation type="journal article" date="2022" name="Int. J. Mol. Sci.">
        <title>Draft Genome of Tanacetum Coccineum: Genomic Comparison of Closely Related Tanacetum-Family Plants.</title>
        <authorList>
            <person name="Yamashiro T."/>
            <person name="Shiraishi A."/>
            <person name="Nakayama K."/>
            <person name="Satake H."/>
        </authorList>
    </citation>
    <scope>NUCLEOTIDE SEQUENCE</scope>
</reference>
<keyword evidence="1" id="KW-0863">Zinc-finger</keyword>
<gene>
    <name evidence="5" type="ORF">Tco_0651768</name>
</gene>
<evidence type="ECO:0000256" key="3">
    <source>
        <dbReference type="SAM" id="MobiDB-lite"/>
    </source>
</evidence>
<evidence type="ECO:0000313" key="6">
    <source>
        <dbReference type="Proteomes" id="UP001151760"/>
    </source>
</evidence>
<dbReference type="EMBL" id="BQNB010008974">
    <property type="protein sequence ID" value="GJS56984.1"/>
    <property type="molecule type" value="Genomic_DNA"/>
</dbReference>
<dbReference type="SUPFAM" id="SSF57756">
    <property type="entry name" value="Retrovirus zinc finger-like domains"/>
    <property type="match status" value="1"/>
</dbReference>
<evidence type="ECO:0000256" key="1">
    <source>
        <dbReference type="PROSITE-ProRule" id="PRU00047"/>
    </source>
</evidence>
<evidence type="ECO:0000259" key="4">
    <source>
        <dbReference type="PROSITE" id="PS50158"/>
    </source>
</evidence>
<dbReference type="Gene3D" id="4.10.60.10">
    <property type="entry name" value="Zinc finger, CCHC-type"/>
    <property type="match status" value="1"/>
</dbReference>
<organism evidence="5 6">
    <name type="scientific">Tanacetum coccineum</name>
    <dbReference type="NCBI Taxonomy" id="301880"/>
    <lineage>
        <taxon>Eukaryota</taxon>
        <taxon>Viridiplantae</taxon>
        <taxon>Streptophyta</taxon>
        <taxon>Embryophyta</taxon>
        <taxon>Tracheophyta</taxon>
        <taxon>Spermatophyta</taxon>
        <taxon>Magnoliopsida</taxon>
        <taxon>eudicotyledons</taxon>
        <taxon>Gunneridae</taxon>
        <taxon>Pentapetalae</taxon>
        <taxon>asterids</taxon>
        <taxon>campanulids</taxon>
        <taxon>Asterales</taxon>
        <taxon>Asteraceae</taxon>
        <taxon>Asteroideae</taxon>
        <taxon>Anthemideae</taxon>
        <taxon>Anthemidinae</taxon>
        <taxon>Tanacetum</taxon>
    </lineage>
</organism>
<accession>A0ABQ4WVQ7</accession>
<dbReference type="SMART" id="SM00343">
    <property type="entry name" value="ZnF_C2HC"/>
    <property type="match status" value="2"/>
</dbReference>
<dbReference type="InterPro" id="IPR001878">
    <property type="entry name" value="Znf_CCHC"/>
</dbReference>
<keyword evidence="1" id="KW-0862">Zinc</keyword>
<keyword evidence="2" id="KW-0175">Coiled coil</keyword>
<feature type="domain" description="CCHC-type" evidence="4">
    <location>
        <begin position="59"/>
        <end position="74"/>
    </location>
</feature>
<dbReference type="InterPro" id="IPR036875">
    <property type="entry name" value="Znf_CCHC_sf"/>
</dbReference>
<dbReference type="Proteomes" id="UP001151760">
    <property type="component" value="Unassembled WGS sequence"/>
</dbReference>
<feature type="region of interest" description="Disordered" evidence="3">
    <location>
        <begin position="350"/>
        <end position="382"/>
    </location>
</feature>
<feature type="compositionally biased region" description="Basic and acidic residues" evidence="3">
    <location>
        <begin position="350"/>
        <end position="368"/>
    </location>
</feature>
<comment type="caution">
    <text evidence="5">The sequence shown here is derived from an EMBL/GenBank/DDBJ whole genome shotgun (WGS) entry which is preliminary data.</text>
</comment>